<reference evidence="8" key="1">
    <citation type="submission" date="2017-10" db="EMBL/GenBank/DDBJ databases">
        <authorList>
            <person name="Toshchakov S.V."/>
            <person name="Goeva M.A."/>
        </authorList>
    </citation>
    <scope>NUCLEOTIDE SEQUENCE [LARGE SCALE GENOMIC DNA]</scope>
    <source>
        <strain evidence="8">JR1/69-1-13</strain>
    </source>
</reference>
<keyword evidence="8" id="KW-1185">Reference proteome</keyword>
<dbReference type="GO" id="GO:0016746">
    <property type="term" value="F:acyltransferase activity"/>
    <property type="evidence" value="ECO:0007669"/>
    <property type="project" value="UniProtKB-KW"/>
</dbReference>
<dbReference type="InterPro" id="IPR004960">
    <property type="entry name" value="LipA_acyltrans"/>
</dbReference>
<accession>A0A2U1V2J3</accession>
<evidence type="ECO:0000313" key="7">
    <source>
        <dbReference type="EMBL" id="PWC28103.1"/>
    </source>
</evidence>
<keyword evidence="3" id="KW-0997">Cell inner membrane</keyword>
<keyword evidence="2" id="KW-1003">Cell membrane</keyword>
<name>A0A2U1V2J3_9PROT</name>
<dbReference type="EMBL" id="PDOA01000009">
    <property type="protein sequence ID" value="PWC28103.1"/>
    <property type="molecule type" value="Genomic_DNA"/>
</dbReference>
<dbReference type="PANTHER" id="PTHR30606:SF10">
    <property type="entry name" value="PHOSPHATIDYLINOSITOL MANNOSIDE ACYLTRANSFERASE"/>
    <property type="match status" value="1"/>
</dbReference>
<dbReference type="OrthoDB" id="7463125at2"/>
<dbReference type="GO" id="GO:0009247">
    <property type="term" value="P:glycolipid biosynthetic process"/>
    <property type="evidence" value="ECO:0007669"/>
    <property type="project" value="UniProtKB-ARBA"/>
</dbReference>
<dbReference type="Pfam" id="PF03279">
    <property type="entry name" value="Lip_A_acyltrans"/>
    <property type="match status" value="1"/>
</dbReference>
<proteinExistence type="predicted"/>
<evidence type="ECO:0000256" key="3">
    <source>
        <dbReference type="ARBA" id="ARBA00022519"/>
    </source>
</evidence>
<keyword evidence="4" id="KW-0808">Transferase</keyword>
<evidence type="ECO:0000313" key="8">
    <source>
        <dbReference type="Proteomes" id="UP000245048"/>
    </source>
</evidence>
<dbReference type="CDD" id="cd07984">
    <property type="entry name" value="LPLAT_LABLAT-like"/>
    <property type="match status" value="1"/>
</dbReference>
<evidence type="ECO:0000256" key="6">
    <source>
        <dbReference type="ARBA" id="ARBA00023315"/>
    </source>
</evidence>
<protein>
    <recommendedName>
        <fullName evidence="9">Lauroyl acyltransferase</fullName>
    </recommendedName>
</protein>
<evidence type="ECO:0000256" key="5">
    <source>
        <dbReference type="ARBA" id="ARBA00023136"/>
    </source>
</evidence>
<dbReference type="Proteomes" id="UP000245048">
    <property type="component" value="Unassembled WGS sequence"/>
</dbReference>
<organism evidence="7 8">
    <name type="scientific">Teichococcus aestuarii</name>
    <dbReference type="NCBI Taxonomy" id="568898"/>
    <lineage>
        <taxon>Bacteria</taxon>
        <taxon>Pseudomonadati</taxon>
        <taxon>Pseudomonadota</taxon>
        <taxon>Alphaproteobacteria</taxon>
        <taxon>Acetobacterales</taxon>
        <taxon>Roseomonadaceae</taxon>
        <taxon>Roseomonas</taxon>
    </lineage>
</organism>
<evidence type="ECO:0008006" key="9">
    <source>
        <dbReference type="Google" id="ProtNLM"/>
    </source>
</evidence>
<dbReference type="RefSeq" id="WP_109517670.1">
    <property type="nucleotide sequence ID" value="NZ_PDOA01000009.1"/>
</dbReference>
<keyword evidence="6" id="KW-0012">Acyltransferase</keyword>
<evidence type="ECO:0000256" key="4">
    <source>
        <dbReference type="ARBA" id="ARBA00022679"/>
    </source>
</evidence>
<comment type="subcellular location">
    <subcellularLocation>
        <location evidence="1">Cell inner membrane</location>
    </subcellularLocation>
</comment>
<comment type="caution">
    <text evidence="7">The sequence shown here is derived from an EMBL/GenBank/DDBJ whole genome shotgun (WGS) entry which is preliminary data.</text>
</comment>
<dbReference type="AlphaFoldDB" id="A0A2U1V2J3"/>
<gene>
    <name evidence="7" type="ORF">CR165_14235</name>
</gene>
<sequence>MSEPALKVRLDGAKDRALHGLMRMLPVPLCSAMGAGLARFAIPLRHKGKLARTEAALAALRPELGPDARRALALDNLGQVARCLAEFSALSRLWAEGRILVEGAENLPPGRVIVGGLHLGNWEVIGAALCGMGRGLDAIYQPPASPAKHAIAVRARTDYGARLIPPSTSAAREALRRVQAGRAPFLIYLDEYKGGRVNAPALGRLLPTGGNIATALRLAAKTGAALVPAYALREPGPRFRLRFLPPVPVSGALEADIAALEAVIDPIVRAHLEQWFMLHVFRPDR</sequence>
<evidence type="ECO:0000256" key="1">
    <source>
        <dbReference type="ARBA" id="ARBA00004533"/>
    </source>
</evidence>
<dbReference type="GO" id="GO:0005886">
    <property type="term" value="C:plasma membrane"/>
    <property type="evidence" value="ECO:0007669"/>
    <property type="project" value="UniProtKB-SubCell"/>
</dbReference>
<keyword evidence="5" id="KW-0472">Membrane</keyword>
<evidence type="ECO:0000256" key="2">
    <source>
        <dbReference type="ARBA" id="ARBA00022475"/>
    </source>
</evidence>
<dbReference type="PANTHER" id="PTHR30606">
    <property type="entry name" value="LIPID A BIOSYNTHESIS LAUROYL ACYLTRANSFERASE"/>
    <property type="match status" value="1"/>
</dbReference>